<reference evidence="1" key="1">
    <citation type="submission" date="2021-04" db="EMBL/GenBank/DDBJ databases">
        <title>The genome sequence of Ideonella sp. 4Y11.</title>
        <authorList>
            <person name="Liu Y."/>
        </authorList>
    </citation>
    <scope>NUCLEOTIDE SEQUENCE</scope>
    <source>
        <strain evidence="1">4Y11</strain>
    </source>
</reference>
<dbReference type="AlphaFoldDB" id="A0A941BKD1"/>
<dbReference type="EMBL" id="JAGQDE010000010">
    <property type="protein sequence ID" value="MBQ0959773.1"/>
    <property type="molecule type" value="Genomic_DNA"/>
</dbReference>
<proteinExistence type="predicted"/>
<accession>A0A941BKD1</accession>
<protein>
    <submittedName>
        <fullName evidence="1">Uncharacterized protein</fullName>
    </submittedName>
</protein>
<sequence>MPAPARPSLWNRLFARSTAPRAEDDDDAAGLGTAFGLDYVLDEVPVPMPWQVADEVQAPPRA</sequence>
<dbReference type="RefSeq" id="WP_210802452.1">
    <property type="nucleotide sequence ID" value="NZ_JAGQDE010000010.1"/>
</dbReference>
<dbReference type="Proteomes" id="UP000678374">
    <property type="component" value="Unassembled WGS sequence"/>
</dbReference>
<organism evidence="1 2">
    <name type="scientific">Ideonella aquatica</name>
    <dbReference type="NCBI Taxonomy" id="2824119"/>
    <lineage>
        <taxon>Bacteria</taxon>
        <taxon>Pseudomonadati</taxon>
        <taxon>Pseudomonadota</taxon>
        <taxon>Betaproteobacteria</taxon>
        <taxon>Burkholderiales</taxon>
        <taxon>Sphaerotilaceae</taxon>
        <taxon>Ideonella</taxon>
    </lineage>
</organism>
<evidence type="ECO:0000313" key="1">
    <source>
        <dbReference type="EMBL" id="MBQ0959773.1"/>
    </source>
</evidence>
<gene>
    <name evidence="1" type="ORF">KAK06_12550</name>
</gene>
<comment type="caution">
    <text evidence="1">The sequence shown here is derived from an EMBL/GenBank/DDBJ whole genome shotgun (WGS) entry which is preliminary data.</text>
</comment>
<evidence type="ECO:0000313" key="2">
    <source>
        <dbReference type="Proteomes" id="UP000678374"/>
    </source>
</evidence>
<name>A0A941BKD1_9BURK</name>
<keyword evidence="2" id="KW-1185">Reference proteome</keyword>